<feature type="compositionally biased region" description="Low complexity" evidence="10">
    <location>
        <begin position="80"/>
        <end position="101"/>
    </location>
</feature>
<dbReference type="GO" id="GO:0003682">
    <property type="term" value="F:chromatin binding"/>
    <property type="evidence" value="ECO:0007669"/>
    <property type="project" value="TreeGrafter"/>
</dbReference>
<evidence type="ECO:0000256" key="1">
    <source>
        <dbReference type="ARBA" id="ARBA00004123"/>
    </source>
</evidence>
<keyword evidence="12" id="KW-1185">Reference proteome</keyword>
<dbReference type="PANTHER" id="PTHR12693">
    <property type="entry name" value="MENIN"/>
    <property type="match status" value="1"/>
</dbReference>
<dbReference type="GO" id="GO:0006357">
    <property type="term" value="P:regulation of transcription by RNA polymerase II"/>
    <property type="evidence" value="ECO:0007669"/>
    <property type="project" value="TreeGrafter"/>
</dbReference>
<dbReference type="GO" id="GO:0008285">
    <property type="term" value="P:negative regulation of cell population proliferation"/>
    <property type="evidence" value="ECO:0007669"/>
    <property type="project" value="TreeGrafter"/>
</dbReference>
<feature type="region of interest" description="Disordered" evidence="10">
    <location>
        <begin position="411"/>
        <end position="430"/>
    </location>
</feature>
<protein>
    <recommendedName>
        <fullName evidence="2">Menin</fullName>
    </recommendedName>
</protein>
<dbReference type="EMBL" id="MUJZ01007282">
    <property type="protein sequence ID" value="OTF82678.1"/>
    <property type="molecule type" value="Genomic_DNA"/>
</dbReference>
<name>A0A1Y3BRT9_EURMA</name>
<feature type="compositionally biased region" description="Polar residues" evidence="10">
    <location>
        <begin position="153"/>
        <end position="183"/>
    </location>
</feature>
<feature type="compositionally biased region" description="Polar residues" evidence="10">
    <location>
        <begin position="64"/>
        <end position="79"/>
    </location>
</feature>
<accession>A0A1Y3BRT9</accession>
<evidence type="ECO:0000256" key="3">
    <source>
        <dbReference type="ARBA" id="ARBA00022491"/>
    </source>
</evidence>
<dbReference type="GO" id="GO:0045786">
    <property type="term" value="P:negative regulation of cell cycle"/>
    <property type="evidence" value="ECO:0007669"/>
    <property type="project" value="TreeGrafter"/>
</dbReference>
<feature type="region of interest" description="Disordered" evidence="10">
    <location>
        <begin position="140"/>
        <end position="237"/>
    </location>
</feature>
<feature type="region of interest" description="Disordered" evidence="10">
    <location>
        <begin position="1"/>
        <end position="125"/>
    </location>
</feature>
<feature type="non-terminal residue" evidence="11">
    <location>
        <position position="511"/>
    </location>
</feature>
<keyword evidence="6" id="KW-0805">Transcription regulation</keyword>
<reference evidence="11 12" key="1">
    <citation type="submission" date="2017-03" db="EMBL/GenBank/DDBJ databases">
        <title>Genome Survey of Euroglyphus maynei.</title>
        <authorList>
            <person name="Arlian L.G."/>
            <person name="Morgan M.S."/>
            <person name="Rider S.D."/>
        </authorList>
    </citation>
    <scope>NUCLEOTIDE SEQUENCE [LARGE SCALE GENOMIC DNA]</scope>
    <source>
        <strain evidence="11">Arlian Lab</strain>
        <tissue evidence="11">Whole body</tissue>
    </source>
</reference>
<evidence type="ECO:0000256" key="9">
    <source>
        <dbReference type="ARBA" id="ARBA00023242"/>
    </source>
</evidence>
<keyword evidence="9" id="KW-0539">Nucleus</keyword>
<sequence length="511" mass="57299">MTAHNNNAGVLYNEHRQQQHHRKSSTKSMVAIDGNNHRQHSNDVDDNMNDNSGHVARNPRPNLGSHNRQSRRATNQFIDNNSSSSSSNNNKLNLQTKQQQQPNIKLSTISNENKNHTNIPGPITTMNLRNRTLKIAATATTTTIDSKTPTVTEQQPSSNISTLATCPQTALPTISDTIINNNRNDNETKRRRSNRRQNNNSNKQSIDSASIRSDLQQQQQQQQTSLPVSSSSSLNSSRSIRSFFPLRTIGAVCELFRSQLYPGQCNDNDDDSNLTNNHHQSSNRNEPDLALLSIVLGIIETSLTRGLYDSESSSTSINNEHSMTTTLSQSSDQQRPSMTDDDRQDSTTMNNGSYSPAEASIVPIVSNIIHTPLDIPIPTVYYENVENLLRKFQQHIKESIDLDKFATDIESIKPNNDSSNDGSNQDNTDRTNNLRELIKKISELIWSNLHRSHYKDRAHLQTIYSYVSENKLDCYGVAYTVLAACQILGLDDVRLVMSEDHAWVTFGQGKL</sequence>
<dbReference type="InterPro" id="IPR007747">
    <property type="entry name" value="Menin"/>
</dbReference>
<evidence type="ECO:0000256" key="5">
    <source>
        <dbReference type="ARBA" id="ARBA00022853"/>
    </source>
</evidence>
<dbReference type="GO" id="GO:0000976">
    <property type="term" value="F:transcription cis-regulatory region binding"/>
    <property type="evidence" value="ECO:0007669"/>
    <property type="project" value="TreeGrafter"/>
</dbReference>
<evidence type="ECO:0000256" key="4">
    <source>
        <dbReference type="ARBA" id="ARBA00022553"/>
    </source>
</evidence>
<gene>
    <name evidence="11" type="ORF">BLA29_002877</name>
</gene>
<feature type="region of interest" description="Disordered" evidence="10">
    <location>
        <begin position="309"/>
        <end position="355"/>
    </location>
</feature>
<keyword evidence="7" id="KW-0238">DNA-binding</keyword>
<feature type="compositionally biased region" description="Polar residues" evidence="10">
    <location>
        <begin position="310"/>
        <end position="337"/>
    </location>
</feature>
<evidence type="ECO:0000313" key="11">
    <source>
        <dbReference type="EMBL" id="OTF82678.1"/>
    </source>
</evidence>
<dbReference type="OrthoDB" id="5962932at2759"/>
<dbReference type="PANTHER" id="PTHR12693:SF3">
    <property type="entry name" value="MENIN"/>
    <property type="match status" value="1"/>
</dbReference>
<organism evidence="11 12">
    <name type="scientific">Euroglyphus maynei</name>
    <name type="common">Mayne's house dust mite</name>
    <dbReference type="NCBI Taxonomy" id="6958"/>
    <lineage>
        <taxon>Eukaryota</taxon>
        <taxon>Metazoa</taxon>
        <taxon>Ecdysozoa</taxon>
        <taxon>Arthropoda</taxon>
        <taxon>Chelicerata</taxon>
        <taxon>Arachnida</taxon>
        <taxon>Acari</taxon>
        <taxon>Acariformes</taxon>
        <taxon>Sarcoptiformes</taxon>
        <taxon>Astigmata</taxon>
        <taxon>Psoroptidia</taxon>
        <taxon>Analgoidea</taxon>
        <taxon>Pyroglyphidae</taxon>
        <taxon>Pyroglyphinae</taxon>
        <taxon>Euroglyphus</taxon>
    </lineage>
</organism>
<comment type="caution">
    <text evidence="11">The sequence shown here is derived from an EMBL/GenBank/DDBJ whole genome shotgun (WGS) entry which is preliminary data.</text>
</comment>
<comment type="subcellular location">
    <subcellularLocation>
        <location evidence="1">Nucleus</location>
    </subcellularLocation>
</comment>
<evidence type="ECO:0000256" key="7">
    <source>
        <dbReference type="ARBA" id="ARBA00023125"/>
    </source>
</evidence>
<evidence type="ECO:0000256" key="6">
    <source>
        <dbReference type="ARBA" id="ARBA00023015"/>
    </source>
</evidence>
<keyword evidence="8" id="KW-0804">Transcription</keyword>
<dbReference type="GO" id="GO:0000785">
    <property type="term" value="C:chromatin"/>
    <property type="evidence" value="ECO:0007669"/>
    <property type="project" value="TreeGrafter"/>
</dbReference>
<dbReference type="GO" id="GO:0006325">
    <property type="term" value="P:chromatin organization"/>
    <property type="evidence" value="ECO:0007669"/>
    <property type="project" value="UniProtKB-KW"/>
</dbReference>
<feature type="compositionally biased region" description="Low complexity" evidence="10">
    <location>
        <begin position="140"/>
        <end position="152"/>
    </location>
</feature>
<evidence type="ECO:0000256" key="10">
    <source>
        <dbReference type="SAM" id="MobiDB-lite"/>
    </source>
</evidence>
<evidence type="ECO:0000313" key="12">
    <source>
        <dbReference type="Proteomes" id="UP000194236"/>
    </source>
</evidence>
<dbReference type="GO" id="GO:0000403">
    <property type="term" value="F:Y-form DNA binding"/>
    <property type="evidence" value="ECO:0007669"/>
    <property type="project" value="TreeGrafter"/>
</dbReference>
<proteinExistence type="predicted"/>
<evidence type="ECO:0000256" key="2">
    <source>
        <dbReference type="ARBA" id="ARBA00021162"/>
    </source>
</evidence>
<evidence type="ECO:0000256" key="8">
    <source>
        <dbReference type="ARBA" id="ARBA00023163"/>
    </source>
</evidence>
<dbReference type="Proteomes" id="UP000194236">
    <property type="component" value="Unassembled WGS sequence"/>
</dbReference>
<dbReference type="Pfam" id="PF05053">
    <property type="entry name" value="Menin"/>
    <property type="match status" value="1"/>
</dbReference>
<keyword evidence="3" id="KW-0678">Repressor</keyword>
<feature type="compositionally biased region" description="Low complexity" evidence="10">
    <location>
        <begin position="196"/>
        <end position="237"/>
    </location>
</feature>
<keyword evidence="4" id="KW-0597">Phosphoprotein</keyword>
<dbReference type="AlphaFoldDB" id="A0A1Y3BRT9"/>
<keyword evidence="5" id="KW-0156">Chromatin regulator</keyword>
<feature type="compositionally biased region" description="Polar residues" evidence="10">
    <location>
        <begin position="102"/>
        <end position="125"/>
    </location>
</feature>
<feature type="compositionally biased region" description="Low complexity" evidence="10">
    <location>
        <begin position="415"/>
        <end position="426"/>
    </location>
</feature>
<dbReference type="GO" id="GO:0035097">
    <property type="term" value="C:histone methyltransferase complex"/>
    <property type="evidence" value="ECO:0007669"/>
    <property type="project" value="TreeGrafter"/>
</dbReference>